<dbReference type="CDD" id="cd08249">
    <property type="entry name" value="enoyl_reductase_like"/>
    <property type="match status" value="1"/>
</dbReference>
<dbReference type="SMART" id="SM00829">
    <property type="entry name" value="PKS_ER"/>
    <property type="match status" value="1"/>
</dbReference>
<dbReference type="PANTHER" id="PTHR45348">
    <property type="entry name" value="HYPOTHETICAL OXIDOREDUCTASE (EUROFUNG)"/>
    <property type="match status" value="1"/>
</dbReference>
<dbReference type="Proteomes" id="UP000249789">
    <property type="component" value="Unassembled WGS sequence"/>
</dbReference>
<protein>
    <submittedName>
        <fullName evidence="4">GroES-like protein</fullName>
    </submittedName>
</protein>
<dbReference type="SUPFAM" id="SSF51735">
    <property type="entry name" value="NAD(P)-binding Rossmann-fold domains"/>
    <property type="match status" value="1"/>
</dbReference>
<dbReference type="GeneID" id="63864485"/>
<dbReference type="Gene3D" id="3.40.50.720">
    <property type="entry name" value="NAD(P)-binding Rossmann-like Domain"/>
    <property type="match status" value="1"/>
</dbReference>
<dbReference type="InterPro" id="IPR013154">
    <property type="entry name" value="ADH-like_N"/>
</dbReference>
<gene>
    <name evidence="4" type="ORF">BO72DRAFT_472639</name>
</gene>
<dbReference type="Gene3D" id="3.90.180.10">
    <property type="entry name" value="Medium-chain alcohol dehydrogenases, catalytic domain"/>
    <property type="match status" value="1"/>
</dbReference>
<dbReference type="InterPro" id="IPR020843">
    <property type="entry name" value="ER"/>
</dbReference>
<feature type="domain" description="Enoyl reductase (ER)" evidence="3">
    <location>
        <begin position="16"/>
        <end position="338"/>
    </location>
</feature>
<reference evidence="4 5" key="1">
    <citation type="submission" date="2018-02" db="EMBL/GenBank/DDBJ databases">
        <title>The genomes of Aspergillus section Nigri reveals drivers in fungal speciation.</title>
        <authorList>
            <consortium name="DOE Joint Genome Institute"/>
            <person name="Vesth T.C."/>
            <person name="Nybo J."/>
            <person name="Theobald S."/>
            <person name="Brandl J."/>
            <person name="Frisvad J.C."/>
            <person name="Nielsen K.F."/>
            <person name="Lyhne E.K."/>
            <person name="Kogle M.E."/>
            <person name="Kuo A."/>
            <person name="Riley R."/>
            <person name="Clum A."/>
            <person name="Nolan M."/>
            <person name="Lipzen A."/>
            <person name="Salamov A."/>
            <person name="Henrissat B."/>
            <person name="Wiebenga A."/>
            <person name="De vries R.P."/>
            <person name="Grigoriev I.V."/>
            <person name="Mortensen U.H."/>
            <person name="Andersen M.R."/>
            <person name="Baker S.E."/>
        </authorList>
    </citation>
    <scope>NUCLEOTIDE SEQUENCE [LARGE SCALE GENOMIC DNA]</scope>
    <source>
        <strain evidence="4 5">CBS 313.89</strain>
    </source>
</reference>
<dbReference type="PANTHER" id="PTHR45348:SF2">
    <property type="entry name" value="ZINC-TYPE ALCOHOL DEHYDROGENASE-LIKE PROTEIN C2E1P3.01"/>
    <property type="match status" value="1"/>
</dbReference>
<accession>A0A8G1RG40</accession>
<dbReference type="OrthoDB" id="10257049at2759"/>
<dbReference type="InterPro" id="IPR047122">
    <property type="entry name" value="Trans-enoyl_RdTase-like"/>
</dbReference>
<dbReference type="EMBL" id="KZ824700">
    <property type="protein sequence ID" value="RAK72224.1"/>
    <property type="molecule type" value="Genomic_DNA"/>
</dbReference>
<dbReference type="VEuPathDB" id="FungiDB:BO72DRAFT_472639"/>
<dbReference type="RefSeq" id="XP_040796236.1">
    <property type="nucleotide sequence ID" value="XM_040947152.1"/>
</dbReference>
<dbReference type="GO" id="GO:0016651">
    <property type="term" value="F:oxidoreductase activity, acting on NAD(P)H"/>
    <property type="evidence" value="ECO:0007669"/>
    <property type="project" value="InterPro"/>
</dbReference>
<comment type="similarity">
    <text evidence="1">Belongs to the zinc-containing alcohol dehydrogenase family.</text>
</comment>
<evidence type="ECO:0000313" key="4">
    <source>
        <dbReference type="EMBL" id="RAK72224.1"/>
    </source>
</evidence>
<evidence type="ECO:0000256" key="1">
    <source>
        <dbReference type="ARBA" id="ARBA00008072"/>
    </source>
</evidence>
<evidence type="ECO:0000256" key="2">
    <source>
        <dbReference type="ARBA" id="ARBA00023002"/>
    </source>
</evidence>
<organism evidence="4 5">
    <name type="scientific">Aspergillus fijiensis CBS 313.89</name>
    <dbReference type="NCBI Taxonomy" id="1448319"/>
    <lineage>
        <taxon>Eukaryota</taxon>
        <taxon>Fungi</taxon>
        <taxon>Dikarya</taxon>
        <taxon>Ascomycota</taxon>
        <taxon>Pezizomycotina</taxon>
        <taxon>Eurotiomycetes</taxon>
        <taxon>Eurotiomycetidae</taxon>
        <taxon>Eurotiales</taxon>
        <taxon>Aspergillaceae</taxon>
        <taxon>Aspergillus</taxon>
    </lineage>
</organism>
<dbReference type="Pfam" id="PF08240">
    <property type="entry name" value="ADH_N"/>
    <property type="match status" value="1"/>
</dbReference>
<proteinExistence type="inferred from homology"/>
<keyword evidence="5" id="KW-1185">Reference proteome</keyword>
<name>A0A8G1RG40_9EURO</name>
<evidence type="ECO:0000259" key="3">
    <source>
        <dbReference type="SMART" id="SM00829"/>
    </source>
</evidence>
<dbReference type="SUPFAM" id="SSF50129">
    <property type="entry name" value="GroES-like"/>
    <property type="match status" value="1"/>
</dbReference>
<keyword evidence="2" id="KW-0560">Oxidoreductase</keyword>
<dbReference type="InterPro" id="IPR011032">
    <property type="entry name" value="GroES-like_sf"/>
</dbReference>
<dbReference type="AlphaFoldDB" id="A0A8G1RG40"/>
<evidence type="ECO:0000313" key="5">
    <source>
        <dbReference type="Proteomes" id="UP000249789"/>
    </source>
</evidence>
<dbReference type="InterPro" id="IPR036291">
    <property type="entry name" value="NAD(P)-bd_dom_sf"/>
</dbReference>
<sequence length="340" mass="34723">MAVKTAIQYQLLRKGGSFVQVPTPYPTPGPEEVCVRTKAVALNPLDVKNRDHGTLIPTWPTVLGIDAAGIVDAVGVSVQGLQPGDEVLVACTPGGPRGGAFQEVVTVGAALVAKKPAGLTFEEAASLPLCYLTAAAAVSVGLHIRLPHLDPEGTPSSLRSILVLGASSATGAAAVQLLRMALPSATILTTSAASHHARLEALGATRCFERAAASEPAAIRAATVGGGGVDAILDIVEAAASEPEVLTSLDPDGPNVYAHVVKGTAVDVPEGVHSVPVNARQIFEVKGGAVAMPRLGELLAGGKYKIPVRVEIIGRGWEAVERGLDRLGRGVSGTKLVVSL</sequence>